<evidence type="ECO:0000313" key="3">
    <source>
        <dbReference type="EMBL" id="CAD9574728.1"/>
    </source>
</evidence>
<dbReference type="EMBL" id="HBGW01046537">
    <property type="protein sequence ID" value="CAD9574728.1"/>
    <property type="molecule type" value="Transcribed_RNA"/>
</dbReference>
<feature type="compositionally biased region" description="Basic and acidic residues" evidence="2">
    <location>
        <begin position="73"/>
        <end position="96"/>
    </location>
</feature>
<gene>
    <name evidence="3" type="ORF">BRAN1462_LOCUS29619</name>
</gene>
<feature type="compositionally biased region" description="Polar residues" evidence="2">
    <location>
        <begin position="27"/>
        <end position="39"/>
    </location>
</feature>
<feature type="compositionally biased region" description="Low complexity" evidence="2">
    <location>
        <begin position="369"/>
        <end position="383"/>
    </location>
</feature>
<organism evidence="3">
    <name type="scientific">Zooxanthella nutricula</name>
    <dbReference type="NCBI Taxonomy" id="1333877"/>
    <lineage>
        <taxon>Eukaryota</taxon>
        <taxon>Sar</taxon>
        <taxon>Alveolata</taxon>
        <taxon>Dinophyceae</taxon>
        <taxon>Peridiniales</taxon>
        <taxon>Peridiniales incertae sedis</taxon>
        <taxon>Zooxanthella</taxon>
    </lineage>
</organism>
<name>A0A7S2P410_9DINO</name>
<feature type="region of interest" description="Disordered" evidence="2">
    <location>
        <begin position="144"/>
        <end position="182"/>
    </location>
</feature>
<reference evidence="3" key="1">
    <citation type="submission" date="2021-01" db="EMBL/GenBank/DDBJ databases">
        <authorList>
            <person name="Corre E."/>
            <person name="Pelletier E."/>
            <person name="Niang G."/>
            <person name="Scheremetjew M."/>
            <person name="Finn R."/>
            <person name="Kale V."/>
            <person name="Holt S."/>
            <person name="Cochrane G."/>
            <person name="Meng A."/>
            <person name="Brown T."/>
            <person name="Cohen L."/>
        </authorList>
    </citation>
    <scope>NUCLEOTIDE SEQUENCE</scope>
    <source>
        <strain evidence="3">RCC3387</strain>
    </source>
</reference>
<sequence length="413" mass="43466">MEQQYLEMEHRYQQRVRELEAENRNLQTLTEDLLTSNSAGKVGDDNSEGEAGHHGGAHRGFEDDGALAAAEAEAERLREHAEELEKELAETSGFRERVRELEEELQQVREASQQQQGHSREVIALQAERRAWFEEKAALQRALEDAEAQRNEQGQHGLREADGDMASLPTAPAASDEGGAARGPSIAVLEEEIAALRVDKERLERRCEGLAELAEQACTRAEQVRNKFEQAEAIRATSLPGGLQAPGEPVISGGKADALSGTTLAFAEGPPVPLSAPVRHIAEGPSVLPAPTIAHGTPPFGGDAGAKGRPLASSRVSQAHVASATRLSAPAAPIRHVPAAPPSAVPAAGGPLSGGVPPAIVLLSPPSSAASLAPVGRPLSPRLPSTPPAPRPVPGSGFDYLMASESGRAPSYH</sequence>
<dbReference type="AlphaFoldDB" id="A0A7S2P410"/>
<evidence type="ECO:0000256" key="1">
    <source>
        <dbReference type="SAM" id="Coils"/>
    </source>
</evidence>
<accession>A0A7S2P410</accession>
<protein>
    <submittedName>
        <fullName evidence="3">Uncharacterized protein</fullName>
    </submittedName>
</protein>
<feature type="coiled-coil region" evidence="1">
    <location>
        <begin position="186"/>
        <end position="234"/>
    </location>
</feature>
<evidence type="ECO:0000256" key="2">
    <source>
        <dbReference type="SAM" id="MobiDB-lite"/>
    </source>
</evidence>
<proteinExistence type="predicted"/>
<feature type="region of interest" description="Disordered" evidence="2">
    <location>
        <begin position="27"/>
        <end position="96"/>
    </location>
</feature>
<feature type="region of interest" description="Disordered" evidence="2">
    <location>
        <begin position="369"/>
        <end position="413"/>
    </location>
</feature>
<keyword evidence="1" id="KW-0175">Coiled coil</keyword>
<feature type="compositionally biased region" description="Pro residues" evidence="2">
    <location>
        <begin position="384"/>
        <end position="393"/>
    </location>
</feature>